<protein>
    <submittedName>
        <fullName evidence="1">Uncharacterized protein</fullName>
    </submittedName>
</protein>
<dbReference type="SUPFAM" id="SSF50494">
    <property type="entry name" value="Trypsin-like serine proteases"/>
    <property type="match status" value="1"/>
</dbReference>
<proteinExistence type="predicted"/>
<dbReference type="InterPro" id="IPR009003">
    <property type="entry name" value="Peptidase_S1_PA"/>
</dbReference>
<gene>
    <name evidence="1" type="ORF">PARMNEM_LOCUS1228</name>
</gene>
<evidence type="ECO:0000313" key="1">
    <source>
        <dbReference type="EMBL" id="CAK1579257.1"/>
    </source>
</evidence>
<comment type="caution">
    <text evidence="1">The sequence shown here is derived from an EMBL/GenBank/DDBJ whole genome shotgun (WGS) entry which is preliminary data.</text>
</comment>
<reference evidence="1 2" key="1">
    <citation type="submission" date="2023-11" db="EMBL/GenBank/DDBJ databases">
        <authorList>
            <person name="Hedman E."/>
            <person name="Englund M."/>
            <person name="Stromberg M."/>
            <person name="Nyberg Akerstrom W."/>
            <person name="Nylinder S."/>
            <person name="Jareborg N."/>
            <person name="Kallberg Y."/>
            <person name="Kronander E."/>
        </authorList>
    </citation>
    <scope>NUCLEOTIDE SEQUENCE [LARGE SCALE GENOMIC DNA]</scope>
</reference>
<evidence type="ECO:0000313" key="2">
    <source>
        <dbReference type="Proteomes" id="UP001314205"/>
    </source>
</evidence>
<keyword evidence="2" id="KW-1185">Reference proteome</keyword>
<organism evidence="1 2">
    <name type="scientific">Parnassius mnemosyne</name>
    <name type="common">clouded apollo</name>
    <dbReference type="NCBI Taxonomy" id="213953"/>
    <lineage>
        <taxon>Eukaryota</taxon>
        <taxon>Metazoa</taxon>
        <taxon>Ecdysozoa</taxon>
        <taxon>Arthropoda</taxon>
        <taxon>Hexapoda</taxon>
        <taxon>Insecta</taxon>
        <taxon>Pterygota</taxon>
        <taxon>Neoptera</taxon>
        <taxon>Endopterygota</taxon>
        <taxon>Lepidoptera</taxon>
        <taxon>Glossata</taxon>
        <taxon>Ditrysia</taxon>
        <taxon>Papilionoidea</taxon>
        <taxon>Papilionidae</taxon>
        <taxon>Parnassiinae</taxon>
        <taxon>Parnassini</taxon>
        <taxon>Parnassius</taxon>
        <taxon>Driopa</taxon>
    </lineage>
</organism>
<dbReference type="EMBL" id="CAVLGL010000002">
    <property type="protein sequence ID" value="CAK1579257.1"/>
    <property type="molecule type" value="Genomic_DNA"/>
</dbReference>
<dbReference type="AlphaFoldDB" id="A0AAV1KBL1"/>
<accession>A0AAV1KBL1</accession>
<sequence>MKKHPKLFLNKIIFLCKSLFSYQSTLYADDYTILEVQTCKQLIRKLKPSLYQIQNENETICYSKTKPFNINGQSGAPSIHRNHLVSVAAGEILSDKEHIIIGTKISCFCNWIIENLPSGGDHVICCKDCCNILDKQLNQTFMFLK</sequence>
<dbReference type="Proteomes" id="UP001314205">
    <property type="component" value="Unassembled WGS sequence"/>
</dbReference>
<name>A0AAV1KBL1_9NEOP</name>